<dbReference type="Proteomes" id="UP000468735">
    <property type="component" value="Unassembled WGS sequence"/>
</dbReference>
<dbReference type="AlphaFoldDB" id="A0A6H9YB75"/>
<dbReference type="PANTHER" id="PTHR44196">
    <property type="entry name" value="DEHYDROGENASE/REDUCTASE SDR FAMILY MEMBER 7B"/>
    <property type="match status" value="1"/>
</dbReference>
<dbReference type="InterPro" id="IPR036291">
    <property type="entry name" value="NAD(P)-bd_dom_sf"/>
</dbReference>
<dbReference type="PROSITE" id="PS00061">
    <property type="entry name" value="ADH_SHORT"/>
    <property type="match status" value="1"/>
</dbReference>
<evidence type="ECO:0000256" key="2">
    <source>
        <dbReference type="ARBA" id="ARBA00023002"/>
    </source>
</evidence>
<proteinExistence type="inferred from homology"/>
<dbReference type="EMBL" id="WBMT01000022">
    <property type="protein sequence ID" value="KAB2342501.1"/>
    <property type="molecule type" value="Genomic_DNA"/>
</dbReference>
<dbReference type="PRINTS" id="PR00081">
    <property type="entry name" value="GDHRDH"/>
</dbReference>
<dbReference type="PANTHER" id="PTHR44196:SF1">
    <property type="entry name" value="DEHYDROGENASE_REDUCTASE SDR FAMILY MEMBER 7B"/>
    <property type="match status" value="1"/>
</dbReference>
<dbReference type="InterPro" id="IPR002347">
    <property type="entry name" value="SDR_fam"/>
</dbReference>
<sequence length="267" mass="27613">MPRFEPHPERRPALVAGASSGIGAATATALAMAGHPVAVGARRAGKCEELAATIRAGGGEAFAHPLDVGDSDSVKAFVAAAQDALGPIEVLVSGAGDLAAERIHELDPDGFLAQVQVHLVGAHRLVSQLVPGMVARRRGDVVFISSDVVRAPRTRMGAYVAAKNGVEGMARAMQMELEGTGVRASIVRPGPTATGMGMGWDAETTGVVLEEWVKWGLARHPYFLRPSDVAAAVAAVVGTPRGAHLSLVEVQPEAPVEAQPEAPVEKP</sequence>
<name>A0A6H9YB75_9ACTN</name>
<protein>
    <submittedName>
        <fullName evidence="3">SDR family oxidoreductase</fullName>
    </submittedName>
</protein>
<accession>A0A6H9YB75</accession>
<reference evidence="3 4" key="1">
    <citation type="submission" date="2019-09" db="EMBL/GenBank/DDBJ databases">
        <title>Actinomadura physcomitrii sp. nov., a novel actinomycete isolated from moss [Physcomitrium sphaericum (Ludw) Fuernr].</title>
        <authorList>
            <person name="Zhuang X."/>
            <person name="Liu C."/>
        </authorList>
    </citation>
    <scope>NUCLEOTIDE SEQUENCE [LARGE SCALE GENOMIC DNA]</scope>
    <source>
        <strain evidence="3 4">HMC1</strain>
    </source>
</reference>
<comment type="similarity">
    <text evidence="1">Belongs to the short-chain dehydrogenases/reductases (SDR) family.</text>
</comment>
<organism evidence="3 4">
    <name type="scientific">Actinomadura rudentiformis</name>
    <dbReference type="NCBI Taxonomy" id="359158"/>
    <lineage>
        <taxon>Bacteria</taxon>
        <taxon>Bacillati</taxon>
        <taxon>Actinomycetota</taxon>
        <taxon>Actinomycetes</taxon>
        <taxon>Streptosporangiales</taxon>
        <taxon>Thermomonosporaceae</taxon>
        <taxon>Actinomadura</taxon>
    </lineage>
</organism>
<dbReference type="GO" id="GO:0016020">
    <property type="term" value="C:membrane"/>
    <property type="evidence" value="ECO:0007669"/>
    <property type="project" value="TreeGrafter"/>
</dbReference>
<evidence type="ECO:0000313" key="3">
    <source>
        <dbReference type="EMBL" id="KAB2342501.1"/>
    </source>
</evidence>
<dbReference type="GO" id="GO:0016491">
    <property type="term" value="F:oxidoreductase activity"/>
    <property type="evidence" value="ECO:0007669"/>
    <property type="project" value="UniProtKB-KW"/>
</dbReference>
<dbReference type="Pfam" id="PF00106">
    <property type="entry name" value="adh_short"/>
    <property type="match status" value="1"/>
</dbReference>
<keyword evidence="4" id="KW-1185">Reference proteome</keyword>
<dbReference type="NCBIfam" id="NF005854">
    <property type="entry name" value="PRK07775.1"/>
    <property type="match status" value="1"/>
</dbReference>
<dbReference type="OrthoDB" id="9775296at2"/>
<dbReference type="InterPro" id="IPR020904">
    <property type="entry name" value="Sc_DH/Rdtase_CS"/>
</dbReference>
<dbReference type="Gene3D" id="3.40.50.720">
    <property type="entry name" value="NAD(P)-binding Rossmann-like Domain"/>
    <property type="match status" value="1"/>
</dbReference>
<dbReference type="CDD" id="cd05233">
    <property type="entry name" value="SDR_c"/>
    <property type="match status" value="1"/>
</dbReference>
<dbReference type="SUPFAM" id="SSF51735">
    <property type="entry name" value="NAD(P)-binding Rossmann-fold domains"/>
    <property type="match status" value="1"/>
</dbReference>
<gene>
    <name evidence="3" type="ORF">F8566_38855</name>
</gene>
<evidence type="ECO:0000313" key="4">
    <source>
        <dbReference type="Proteomes" id="UP000468735"/>
    </source>
</evidence>
<comment type="caution">
    <text evidence="3">The sequence shown here is derived from an EMBL/GenBank/DDBJ whole genome shotgun (WGS) entry which is preliminary data.</text>
</comment>
<keyword evidence="2" id="KW-0560">Oxidoreductase</keyword>
<evidence type="ECO:0000256" key="1">
    <source>
        <dbReference type="ARBA" id="ARBA00006484"/>
    </source>
</evidence>
<dbReference type="RefSeq" id="WP_151567324.1">
    <property type="nucleotide sequence ID" value="NZ_WBMT01000022.1"/>
</dbReference>